<dbReference type="PANTHER" id="PTHR35371:SF1">
    <property type="entry name" value="BLR7753 PROTEIN"/>
    <property type="match status" value="1"/>
</dbReference>
<name>A0A3B0S3U6_9ZZZZ</name>
<evidence type="ECO:0008006" key="7">
    <source>
        <dbReference type="Google" id="ProtNLM"/>
    </source>
</evidence>
<accession>A0A3B0S3U6</accession>
<evidence type="ECO:0000313" key="6">
    <source>
        <dbReference type="EMBL" id="VAV91103.1"/>
    </source>
</evidence>
<dbReference type="InterPro" id="IPR023352">
    <property type="entry name" value="MAPEG-like_dom_sf"/>
</dbReference>
<protein>
    <recommendedName>
        <fullName evidence="7">MAPEG family protein</fullName>
    </recommendedName>
</protein>
<dbReference type="PANTHER" id="PTHR35371">
    <property type="entry name" value="INNER MEMBRANE PROTEIN"/>
    <property type="match status" value="1"/>
</dbReference>
<dbReference type="AlphaFoldDB" id="A0A3B0S3U6"/>
<dbReference type="InterPro" id="IPR001129">
    <property type="entry name" value="Membr-assoc_MAPEG"/>
</dbReference>
<feature type="transmembrane region" description="Helical" evidence="5">
    <location>
        <begin position="115"/>
        <end position="134"/>
    </location>
</feature>
<evidence type="ECO:0000256" key="2">
    <source>
        <dbReference type="ARBA" id="ARBA00022692"/>
    </source>
</evidence>
<comment type="subcellular location">
    <subcellularLocation>
        <location evidence="1">Membrane</location>
    </subcellularLocation>
</comment>
<sequence>MTPDQTPELFWLAAVTALTGVLWMPHIMQLIVQMGLFKAMQEPTGVHPHASEWPHRATRAQYNAVENLAIFAPLALLIALQGLGDSLTAMAAMVFFWARLVHFIVYVLKLPYIRTIAFLIGFGCQAVLALRLFGLL</sequence>
<dbReference type="EMBL" id="UOEG01000070">
    <property type="protein sequence ID" value="VAV91103.1"/>
    <property type="molecule type" value="Genomic_DNA"/>
</dbReference>
<feature type="transmembrane region" description="Helical" evidence="5">
    <location>
        <begin position="89"/>
        <end position="108"/>
    </location>
</feature>
<feature type="transmembrane region" description="Helical" evidence="5">
    <location>
        <begin position="64"/>
        <end position="83"/>
    </location>
</feature>
<dbReference type="Pfam" id="PF01124">
    <property type="entry name" value="MAPEG"/>
    <property type="match status" value="1"/>
</dbReference>
<organism evidence="6">
    <name type="scientific">hydrothermal vent metagenome</name>
    <dbReference type="NCBI Taxonomy" id="652676"/>
    <lineage>
        <taxon>unclassified sequences</taxon>
        <taxon>metagenomes</taxon>
        <taxon>ecological metagenomes</taxon>
    </lineage>
</organism>
<feature type="transmembrane region" description="Helical" evidence="5">
    <location>
        <begin position="12"/>
        <end position="32"/>
    </location>
</feature>
<keyword evidence="3 5" id="KW-1133">Transmembrane helix</keyword>
<dbReference type="SUPFAM" id="SSF161084">
    <property type="entry name" value="MAPEG domain-like"/>
    <property type="match status" value="1"/>
</dbReference>
<proteinExistence type="predicted"/>
<evidence type="ECO:0000256" key="3">
    <source>
        <dbReference type="ARBA" id="ARBA00022989"/>
    </source>
</evidence>
<evidence type="ECO:0000256" key="5">
    <source>
        <dbReference type="SAM" id="Phobius"/>
    </source>
</evidence>
<dbReference type="Gene3D" id="1.20.120.550">
    <property type="entry name" value="Membrane associated eicosanoid/glutathione metabolism-like domain"/>
    <property type="match status" value="1"/>
</dbReference>
<reference evidence="6" key="1">
    <citation type="submission" date="2018-06" db="EMBL/GenBank/DDBJ databases">
        <authorList>
            <person name="Zhirakovskaya E."/>
        </authorList>
    </citation>
    <scope>NUCLEOTIDE SEQUENCE</scope>
</reference>
<keyword evidence="4 5" id="KW-0472">Membrane</keyword>
<keyword evidence="2 5" id="KW-0812">Transmembrane</keyword>
<evidence type="ECO:0000256" key="4">
    <source>
        <dbReference type="ARBA" id="ARBA00023136"/>
    </source>
</evidence>
<dbReference type="GO" id="GO:0016020">
    <property type="term" value="C:membrane"/>
    <property type="evidence" value="ECO:0007669"/>
    <property type="project" value="UniProtKB-SubCell"/>
</dbReference>
<evidence type="ECO:0000256" key="1">
    <source>
        <dbReference type="ARBA" id="ARBA00004370"/>
    </source>
</evidence>
<gene>
    <name evidence="6" type="ORF">MNBD_ALPHA07-555</name>
</gene>